<evidence type="ECO:0000313" key="1">
    <source>
        <dbReference type="EMBL" id="CDW49924.1"/>
    </source>
</evidence>
<sequence>MLQTVIPFGIFGVQTRLRNLFHHLLVMPKSTSVRKSSEKYSYIFHCQWPPTLQKYQRLALQGDGCGEVLQSGVFWPPLSSFFVDVS</sequence>
<name>A0A0K2VHL7_LEPSM</name>
<reference evidence="1" key="1">
    <citation type="submission" date="2014-05" db="EMBL/GenBank/DDBJ databases">
        <authorList>
            <person name="Chronopoulou M."/>
        </authorList>
    </citation>
    <scope>NUCLEOTIDE SEQUENCE</scope>
    <source>
        <tissue evidence="1">Whole organism</tissue>
    </source>
</reference>
<dbReference type="AlphaFoldDB" id="A0A0K2VHL7"/>
<protein>
    <submittedName>
        <fullName evidence="1">Uncharacterized protein</fullName>
    </submittedName>
</protein>
<organism evidence="1">
    <name type="scientific">Lepeophtheirus salmonis</name>
    <name type="common">Salmon louse</name>
    <name type="synonym">Caligus salmonis</name>
    <dbReference type="NCBI Taxonomy" id="72036"/>
    <lineage>
        <taxon>Eukaryota</taxon>
        <taxon>Metazoa</taxon>
        <taxon>Ecdysozoa</taxon>
        <taxon>Arthropoda</taxon>
        <taxon>Crustacea</taxon>
        <taxon>Multicrustacea</taxon>
        <taxon>Hexanauplia</taxon>
        <taxon>Copepoda</taxon>
        <taxon>Siphonostomatoida</taxon>
        <taxon>Caligidae</taxon>
        <taxon>Lepeophtheirus</taxon>
    </lineage>
</organism>
<dbReference type="EMBL" id="HACA01032562">
    <property type="protein sequence ID" value="CDW49923.1"/>
    <property type="molecule type" value="Transcribed_RNA"/>
</dbReference>
<proteinExistence type="predicted"/>
<dbReference type="EMBL" id="HACA01032563">
    <property type="protein sequence ID" value="CDW49924.1"/>
    <property type="molecule type" value="Transcribed_RNA"/>
</dbReference>
<accession>A0A0K2VHL7</accession>